<sequence>MVKDRCKEMEHACTATSMAPWSLRATNFVSHIRFTLANSLATARSSSTCPPKCLRNRGILLLICVC</sequence>
<comment type="caution">
    <text evidence="1">The sequence shown here is derived from an EMBL/GenBank/DDBJ whole genome shotgun (WGS) entry which is preliminary data.</text>
</comment>
<reference evidence="1 2" key="1">
    <citation type="submission" date="2019-05" db="EMBL/GenBank/DDBJ databases">
        <title>Another draft genome of Portunus trituberculatus and its Hox gene families provides insights of decapod evolution.</title>
        <authorList>
            <person name="Jeong J.-H."/>
            <person name="Song I."/>
            <person name="Kim S."/>
            <person name="Choi T."/>
            <person name="Kim D."/>
            <person name="Ryu S."/>
            <person name="Kim W."/>
        </authorList>
    </citation>
    <scope>NUCLEOTIDE SEQUENCE [LARGE SCALE GENOMIC DNA]</scope>
    <source>
        <tissue evidence="1">Muscle</tissue>
    </source>
</reference>
<dbReference type="AlphaFoldDB" id="A0A5B7D9L2"/>
<keyword evidence="2" id="KW-1185">Reference proteome</keyword>
<dbReference type="EMBL" id="VSRR010000640">
    <property type="protein sequence ID" value="MPC18028.1"/>
    <property type="molecule type" value="Genomic_DNA"/>
</dbReference>
<evidence type="ECO:0000313" key="2">
    <source>
        <dbReference type="Proteomes" id="UP000324222"/>
    </source>
</evidence>
<dbReference type="Proteomes" id="UP000324222">
    <property type="component" value="Unassembled WGS sequence"/>
</dbReference>
<gene>
    <name evidence="1" type="ORF">E2C01_010899</name>
</gene>
<name>A0A5B7D9L2_PORTR</name>
<organism evidence="1 2">
    <name type="scientific">Portunus trituberculatus</name>
    <name type="common">Swimming crab</name>
    <name type="synonym">Neptunus trituberculatus</name>
    <dbReference type="NCBI Taxonomy" id="210409"/>
    <lineage>
        <taxon>Eukaryota</taxon>
        <taxon>Metazoa</taxon>
        <taxon>Ecdysozoa</taxon>
        <taxon>Arthropoda</taxon>
        <taxon>Crustacea</taxon>
        <taxon>Multicrustacea</taxon>
        <taxon>Malacostraca</taxon>
        <taxon>Eumalacostraca</taxon>
        <taxon>Eucarida</taxon>
        <taxon>Decapoda</taxon>
        <taxon>Pleocyemata</taxon>
        <taxon>Brachyura</taxon>
        <taxon>Eubrachyura</taxon>
        <taxon>Portunoidea</taxon>
        <taxon>Portunidae</taxon>
        <taxon>Portuninae</taxon>
        <taxon>Portunus</taxon>
    </lineage>
</organism>
<evidence type="ECO:0000313" key="1">
    <source>
        <dbReference type="EMBL" id="MPC18028.1"/>
    </source>
</evidence>
<proteinExistence type="predicted"/>
<protein>
    <submittedName>
        <fullName evidence="1">Uncharacterized protein</fullName>
    </submittedName>
</protein>
<accession>A0A5B7D9L2</accession>